<keyword evidence="2" id="KW-0503">Monooxygenase</keyword>
<name>A0A5K1K4R8_9APHY</name>
<keyword evidence="2" id="KW-0560">Oxidoreductase</keyword>
<keyword evidence="1" id="KW-0732">Signal</keyword>
<protein>
    <submittedName>
        <fullName evidence="2">Cytochrome P450 monooxygenase CYP52X1</fullName>
    </submittedName>
</protein>
<accession>A0A5K1K4R8</accession>
<organism evidence="2">
    <name type="scientific">Ganoderma boninense</name>
    <dbReference type="NCBI Taxonomy" id="34458"/>
    <lineage>
        <taxon>Eukaryota</taxon>
        <taxon>Fungi</taxon>
        <taxon>Dikarya</taxon>
        <taxon>Basidiomycota</taxon>
        <taxon>Agaricomycotina</taxon>
        <taxon>Agaricomycetes</taxon>
        <taxon>Polyporales</taxon>
        <taxon>Polyporaceae</taxon>
        <taxon>Ganoderma</taxon>
    </lineage>
</organism>
<gene>
    <name evidence="2" type="primary">E2EAF6</name>
</gene>
<evidence type="ECO:0000313" key="2">
    <source>
        <dbReference type="EMBL" id="VWP01221.1"/>
    </source>
</evidence>
<evidence type="ECO:0000256" key="1">
    <source>
        <dbReference type="SAM" id="SignalP"/>
    </source>
</evidence>
<proteinExistence type="predicted"/>
<feature type="chain" id="PRO_5023840471" evidence="1">
    <location>
        <begin position="19"/>
        <end position="91"/>
    </location>
</feature>
<dbReference type="AlphaFoldDB" id="A0A5K1K4R8"/>
<reference evidence="2" key="1">
    <citation type="submission" date="2019-10" db="EMBL/GenBank/DDBJ databases">
        <authorList>
            <person name="Nor Muhammad N."/>
        </authorList>
    </citation>
    <scope>NUCLEOTIDE SEQUENCE</scope>
</reference>
<sequence length="91" mass="9706">MSLTTVLAIFVACSTILAHPIESGQGFDAATLSKVKANLENIATHSWEIGTALEAVTELDWPTLSVFHGTVPPADLPQPDPEDYLFAKVNA</sequence>
<dbReference type="GO" id="GO:0004497">
    <property type="term" value="F:monooxygenase activity"/>
    <property type="evidence" value="ECO:0007669"/>
    <property type="project" value="UniProtKB-KW"/>
</dbReference>
<feature type="signal peptide" evidence="1">
    <location>
        <begin position="1"/>
        <end position="18"/>
    </location>
</feature>
<dbReference type="EMBL" id="LR729194">
    <property type="protein sequence ID" value="VWP01221.1"/>
    <property type="molecule type" value="Genomic_DNA"/>
</dbReference>